<reference evidence="2 3" key="1">
    <citation type="journal article" date="2019" name="Sci. Rep.">
        <title>Orb-weaving spider Araneus ventricosus genome elucidates the spidroin gene catalogue.</title>
        <authorList>
            <person name="Kono N."/>
            <person name="Nakamura H."/>
            <person name="Ohtoshi R."/>
            <person name="Moran D.A.P."/>
            <person name="Shinohara A."/>
            <person name="Yoshida Y."/>
            <person name="Fujiwara M."/>
            <person name="Mori M."/>
            <person name="Tomita M."/>
            <person name="Arakawa K."/>
        </authorList>
    </citation>
    <scope>NUCLEOTIDE SEQUENCE [LARGE SCALE GENOMIC DNA]</scope>
</reference>
<keyword evidence="1" id="KW-1133">Transmembrane helix</keyword>
<evidence type="ECO:0000313" key="2">
    <source>
        <dbReference type="EMBL" id="GBM77087.1"/>
    </source>
</evidence>
<protein>
    <recommendedName>
        <fullName evidence="4">Gustatory receptor</fullName>
    </recommendedName>
</protein>
<feature type="transmembrane region" description="Helical" evidence="1">
    <location>
        <begin position="72"/>
        <end position="94"/>
    </location>
</feature>
<proteinExistence type="predicted"/>
<feature type="transmembrane region" description="Helical" evidence="1">
    <location>
        <begin position="128"/>
        <end position="150"/>
    </location>
</feature>
<comment type="caution">
    <text evidence="2">The sequence shown here is derived from an EMBL/GenBank/DDBJ whole genome shotgun (WGS) entry which is preliminary data.</text>
</comment>
<sequence length="363" mass="43143">MSWNLPDLTWKEEIFVQNDMVKIFRPVFFLFTICGIDPRDPQRRWVLVLAVVYNVIVWIISFTLIYCTTFEPLHFGPILDIIVNLGHWIMWWLIRIRMKNIIALVNKLQPLGEDLEFLDYRRFSKMSWVISFCATFFNCLYPAVSTVQTFNYRYNRCPLKMLEAEIPEKAIAWFAFNIGIVYINFSIIYAFFSFYILYCFILASCLVQRQRPELVKCRLYKTVIEIFEAMENTLSIFVLLLFAHFLLRFFRSLYLLLYAFRVGNLRIPYTDFLDVSMNIALIVIFVLSAEHAQKMANKFRLSLLTFRNESQTPDWLKARSIRILEDREQLNLTAWGVFTVRKALLLSVTAWFFTYSAILIQFA</sequence>
<dbReference type="EMBL" id="BGPR01002664">
    <property type="protein sequence ID" value="GBM77087.1"/>
    <property type="molecule type" value="Genomic_DNA"/>
</dbReference>
<feature type="transmembrane region" description="Helical" evidence="1">
    <location>
        <begin position="45"/>
        <end position="66"/>
    </location>
</feature>
<feature type="transmembrane region" description="Helical" evidence="1">
    <location>
        <begin position="272"/>
        <end position="289"/>
    </location>
</feature>
<keyword evidence="3" id="KW-1185">Reference proteome</keyword>
<name>A0A4Y2IH33_ARAVE</name>
<organism evidence="2 3">
    <name type="scientific">Araneus ventricosus</name>
    <name type="common">Orbweaver spider</name>
    <name type="synonym">Epeira ventricosa</name>
    <dbReference type="NCBI Taxonomy" id="182803"/>
    <lineage>
        <taxon>Eukaryota</taxon>
        <taxon>Metazoa</taxon>
        <taxon>Ecdysozoa</taxon>
        <taxon>Arthropoda</taxon>
        <taxon>Chelicerata</taxon>
        <taxon>Arachnida</taxon>
        <taxon>Araneae</taxon>
        <taxon>Araneomorphae</taxon>
        <taxon>Entelegynae</taxon>
        <taxon>Araneoidea</taxon>
        <taxon>Araneidae</taxon>
        <taxon>Araneus</taxon>
    </lineage>
</organism>
<keyword evidence="1" id="KW-0472">Membrane</keyword>
<evidence type="ECO:0008006" key="4">
    <source>
        <dbReference type="Google" id="ProtNLM"/>
    </source>
</evidence>
<feature type="transmembrane region" description="Helical" evidence="1">
    <location>
        <begin position="170"/>
        <end position="203"/>
    </location>
</feature>
<evidence type="ECO:0000256" key="1">
    <source>
        <dbReference type="SAM" id="Phobius"/>
    </source>
</evidence>
<keyword evidence="1" id="KW-0812">Transmembrane</keyword>
<feature type="transmembrane region" description="Helical" evidence="1">
    <location>
        <begin position="236"/>
        <end position="260"/>
    </location>
</feature>
<dbReference type="AlphaFoldDB" id="A0A4Y2IH33"/>
<accession>A0A4Y2IH33</accession>
<evidence type="ECO:0000313" key="3">
    <source>
        <dbReference type="Proteomes" id="UP000499080"/>
    </source>
</evidence>
<dbReference type="OrthoDB" id="6437661at2759"/>
<dbReference type="Proteomes" id="UP000499080">
    <property type="component" value="Unassembled WGS sequence"/>
</dbReference>
<feature type="transmembrane region" description="Helical" evidence="1">
    <location>
        <begin position="343"/>
        <end position="362"/>
    </location>
</feature>
<gene>
    <name evidence="2" type="ORF">AVEN_236654_1</name>
</gene>